<gene>
    <name evidence="5" type="ORF">CB5_LOCUS5373</name>
</gene>
<dbReference type="InterPro" id="IPR050568">
    <property type="entry name" value="Transcr_DNA_Rep_Reg"/>
</dbReference>
<dbReference type="InterPro" id="IPR009072">
    <property type="entry name" value="Histone-fold"/>
</dbReference>
<organism evidence="5">
    <name type="scientific">Ananas comosus var. bracteatus</name>
    <name type="common">red pineapple</name>
    <dbReference type="NCBI Taxonomy" id="296719"/>
    <lineage>
        <taxon>Eukaryota</taxon>
        <taxon>Viridiplantae</taxon>
        <taxon>Streptophyta</taxon>
        <taxon>Embryophyta</taxon>
        <taxon>Tracheophyta</taxon>
        <taxon>Spermatophyta</taxon>
        <taxon>Magnoliopsida</taxon>
        <taxon>Liliopsida</taxon>
        <taxon>Poales</taxon>
        <taxon>Bromeliaceae</taxon>
        <taxon>Bromelioideae</taxon>
        <taxon>Ananas</taxon>
    </lineage>
</organism>
<feature type="domain" description="Transcription factor CBF/NF-Y/archaeal histone" evidence="4">
    <location>
        <begin position="75"/>
        <end position="137"/>
    </location>
</feature>
<comment type="subcellular location">
    <subcellularLocation>
        <location evidence="1">Nucleus</location>
    </subcellularLocation>
</comment>
<reference evidence="5" key="1">
    <citation type="submission" date="2020-07" db="EMBL/GenBank/DDBJ databases">
        <authorList>
            <person name="Lin J."/>
        </authorList>
    </citation>
    <scope>NUCLEOTIDE SEQUENCE</scope>
</reference>
<dbReference type="Gene3D" id="1.10.20.10">
    <property type="entry name" value="Histone, subunit A"/>
    <property type="match status" value="1"/>
</dbReference>
<evidence type="ECO:0000259" key="4">
    <source>
        <dbReference type="Pfam" id="PF00808"/>
    </source>
</evidence>
<sequence>MSYLRMGHPNATPRIAEISNPKCFGVIELGDEGEISVETLANGTDRTRRGEGEGEEEEEEGGAKELTNGGGARPSLPMGKVKRIVRMDREIAKVSAEATLLIALGADLFLASLAAGARDAALRRKRRCIRAEHVRAAAREHPPTAEFLLDCLSDLTPPPPPKEAVAAKAAAAEKPLPRGTRRIDQFFHKPSEAS</sequence>
<dbReference type="GO" id="GO:0006355">
    <property type="term" value="P:regulation of DNA-templated transcription"/>
    <property type="evidence" value="ECO:0007669"/>
    <property type="project" value="TreeGrafter"/>
</dbReference>
<dbReference type="EMBL" id="LR862142">
    <property type="protein sequence ID" value="CAD1822162.1"/>
    <property type="molecule type" value="Genomic_DNA"/>
</dbReference>
<evidence type="ECO:0000256" key="3">
    <source>
        <dbReference type="SAM" id="MobiDB-lite"/>
    </source>
</evidence>
<dbReference type="PANTHER" id="PTHR10252:SF54">
    <property type="entry name" value="CHROMATIN ACCESSIBILITY COMPLEX PROTEIN 1"/>
    <property type="match status" value="1"/>
</dbReference>
<dbReference type="InterPro" id="IPR003958">
    <property type="entry name" value="CBFA_NFYB_domain"/>
</dbReference>
<feature type="compositionally biased region" description="Low complexity" evidence="3">
    <location>
        <begin position="163"/>
        <end position="174"/>
    </location>
</feature>
<dbReference type="AlphaFoldDB" id="A0A6V7NUE7"/>
<evidence type="ECO:0000256" key="1">
    <source>
        <dbReference type="ARBA" id="ARBA00004123"/>
    </source>
</evidence>
<accession>A0A6V7NUE7</accession>
<name>A0A6V7NUE7_ANACO</name>
<dbReference type="GO" id="GO:0046982">
    <property type="term" value="F:protein heterodimerization activity"/>
    <property type="evidence" value="ECO:0007669"/>
    <property type="project" value="InterPro"/>
</dbReference>
<dbReference type="SUPFAM" id="SSF47113">
    <property type="entry name" value="Histone-fold"/>
    <property type="match status" value="1"/>
</dbReference>
<feature type="compositionally biased region" description="Basic and acidic residues" evidence="3">
    <location>
        <begin position="181"/>
        <end position="194"/>
    </location>
</feature>
<dbReference type="GO" id="GO:0000976">
    <property type="term" value="F:transcription cis-regulatory region binding"/>
    <property type="evidence" value="ECO:0007669"/>
    <property type="project" value="TreeGrafter"/>
</dbReference>
<evidence type="ECO:0000313" key="5">
    <source>
        <dbReference type="EMBL" id="CAD1822162.1"/>
    </source>
</evidence>
<keyword evidence="2" id="KW-0539">Nucleus</keyword>
<feature type="region of interest" description="Disordered" evidence="3">
    <location>
        <begin position="158"/>
        <end position="194"/>
    </location>
</feature>
<proteinExistence type="predicted"/>
<feature type="region of interest" description="Disordered" evidence="3">
    <location>
        <begin position="41"/>
        <end position="77"/>
    </location>
</feature>
<dbReference type="GO" id="GO:0005634">
    <property type="term" value="C:nucleus"/>
    <property type="evidence" value="ECO:0007669"/>
    <property type="project" value="UniProtKB-SubCell"/>
</dbReference>
<protein>
    <recommendedName>
        <fullName evidence="4">Transcription factor CBF/NF-Y/archaeal histone domain-containing protein</fullName>
    </recommendedName>
</protein>
<dbReference type="Pfam" id="PF00808">
    <property type="entry name" value="CBFD_NFYB_HMF"/>
    <property type="match status" value="1"/>
</dbReference>
<dbReference type="CDD" id="cd22929">
    <property type="entry name" value="HFD_POLE4-like"/>
    <property type="match status" value="1"/>
</dbReference>
<dbReference type="PANTHER" id="PTHR10252">
    <property type="entry name" value="HISTONE-LIKE TRANSCRIPTION FACTOR CCAAT-RELATED"/>
    <property type="match status" value="1"/>
</dbReference>
<evidence type="ECO:0000256" key="2">
    <source>
        <dbReference type="ARBA" id="ARBA00023242"/>
    </source>
</evidence>